<dbReference type="AlphaFoldDB" id="A0ABC8ISU9"/>
<dbReference type="Proteomes" id="UP001642260">
    <property type="component" value="Unassembled WGS sequence"/>
</dbReference>
<comment type="caution">
    <text evidence="2">The sequence shown here is derived from an EMBL/GenBank/DDBJ whole genome shotgun (WGS) entry which is preliminary data.</text>
</comment>
<feature type="compositionally biased region" description="Gly residues" evidence="1">
    <location>
        <begin position="129"/>
        <end position="141"/>
    </location>
</feature>
<dbReference type="PANTHER" id="PTHR47165:SF4">
    <property type="entry name" value="OS03G0429900 PROTEIN"/>
    <property type="match status" value="1"/>
</dbReference>
<evidence type="ECO:0000256" key="1">
    <source>
        <dbReference type="SAM" id="MobiDB-lite"/>
    </source>
</evidence>
<dbReference type="PANTHER" id="PTHR47165">
    <property type="entry name" value="OS03G0429900 PROTEIN"/>
    <property type="match status" value="1"/>
</dbReference>
<protein>
    <submittedName>
        <fullName evidence="2">Uncharacterized protein</fullName>
    </submittedName>
</protein>
<evidence type="ECO:0000313" key="2">
    <source>
        <dbReference type="EMBL" id="CAH8298175.1"/>
    </source>
</evidence>
<feature type="region of interest" description="Disordered" evidence="1">
    <location>
        <begin position="106"/>
        <end position="149"/>
    </location>
</feature>
<dbReference type="EMBL" id="CAKOAT010052488">
    <property type="protein sequence ID" value="CAH8298175.1"/>
    <property type="molecule type" value="Genomic_DNA"/>
</dbReference>
<evidence type="ECO:0000313" key="3">
    <source>
        <dbReference type="Proteomes" id="UP001642260"/>
    </source>
</evidence>
<accession>A0ABC8ISU9</accession>
<feature type="compositionally biased region" description="Acidic residues" evidence="1">
    <location>
        <begin position="113"/>
        <end position="123"/>
    </location>
</feature>
<gene>
    <name evidence="2" type="ORF">ERUC_LOCUS2317</name>
</gene>
<name>A0ABC8ISU9_ERUVS</name>
<reference evidence="2 3" key="1">
    <citation type="submission" date="2022-03" db="EMBL/GenBank/DDBJ databases">
        <authorList>
            <person name="Macdonald S."/>
            <person name="Ahmed S."/>
            <person name="Newling K."/>
        </authorList>
    </citation>
    <scope>NUCLEOTIDE SEQUENCE [LARGE SCALE GENOMIC DNA]</scope>
</reference>
<keyword evidence="3" id="KW-1185">Reference proteome</keyword>
<proteinExistence type="predicted"/>
<sequence length="319" mass="35369">MMFSRGPLGITYHVVGVIARLSKDLLLCIVTIRSVKKYLTKISVYDKCEQTIFTNVDARADHFVPVPEDLLAAIGKTFKFIVKVSEHNFTGKTQSITVTKILAADAPPPNAPMEDEDNPEATDDILKIGSGGAGPSGGGQTLEGQLTNDSGTTEQRFLTVGDAYEFAGFSVAHNFRGQKFTQLPYFIRINQETTMINVTGIGPIFPIHNFSALKYSSLLRLADTPSYFPAPNEKVTIGLLLNKWKMVKLKLWGKQAADFNTIQIEKDMMLKVVIITSVIPKFVKEKLELSSSPATDFYFDKSIGLIKNFKGRVRRPRRG</sequence>
<dbReference type="InterPro" id="IPR012340">
    <property type="entry name" value="NA-bd_OB-fold"/>
</dbReference>
<dbReference type="Gene3D" id="2.40.50.140">
    <property type="entry name" value="Nucleic acid-binding proteins"/>
    <property type="match status" value="1"/>
</dbReference>
<organism evidence="2 3">
    <name type="scientific">Eruca vesicaria subsp. sativa</name>
    <name type="common">Garden rocket</name>
    <name type="synonym">Eruca sativa</name>
    <dbReference type="NCBI Taxonomy" id="29727"/>
    <lineage>
        <taxon>Eukaryota</taxon>
        <taxon>Viridiplantae</taxon>
        <taxon>Streptophyta</taxon>
        <taxon>Embryophyta</taxon>
        <taxon>Tracheophyta</taxon>
        <taxon>Spermatophyta</taxon>
        <taxon>Magnoliopsida</taxon>
        <taxon>eudicotyledons</taxon>
        <taxon>Gunneridae</taxon>
        <taxon>Pentapetalae</taxon>
        <taxon>rosids</taxon>
        <taxon>malvids</taxon>
        <taxon>Brassicales</taxon>
        <taxon>Brassicaceae</taxon>
        <taxon>Brassiceae</taxon>
        <taxon>Eruca</taxon>
    </lineage>
</organism>